<comment type="caution">
    <text evidence="2">The sequence shown here is derived from an EMBL/GenBank/DDBJ whole genome shotgun (WGS) entry which is preliminary data.</text>
</comment>
<proteinExistence type="predicted"/>
<gene>
    <name evidence="2" type="ORF">Pcinc_041639</name>
</gene>
<keyword evidence="3" id="KW-1185">Reference proteome</keyword>
<dbReference type="AlphaFoldDB" id="A0AAE1BJR5"/>
<evidence type="ECO:0000313" key="2">
    <source>
        <dbReference type="EMBL" id="KAK3851733.1"/>
    </source>
</evidence>
<reference evidence="2" key="1">
    <citation type="submission" date="2023-10" db="EMBL/GenBank/DDBJ databases">
        <title>Genome assemblies of two species of porcelain crab, Petrolisthes cinctipes and Petrolisthes manimaculis (Anomura: Porcellanidae).</title>
        <authorList>
            <person name="Angst P."/>
        </authorList>
    </citation>
    <scope>NUCLEOTIDE SEQUENCE</scope>
    <source>
        <strain evidence="2">PB745_01</strain>
        <tissue evidence="2">Gill</tissue>
    </source>
</reference>
<feature type="compositionally biased region" description="Basic and acidic residues" evidence="1">
    <location>
        <begin position="10"/>
        <end position="20"/>
    </location>
</feature>
<feature type="compositionally biased region" description="Polar residues" evidence="1">
    <location>
        <begin position="67"/>
        <end position="102"/>
    </location>
</feature>
<feature type="compositionally biased region" description="Polar residues" evidence="1">
    <location>
        <begin position="37"/>
        <end position="56"/>
    </location>
</feature>
<organism evidence="2 3">
    <name type="scientific">Petrolisthes cinctipes</name>
    <name type="common">Flat porcelain crab</name>
    <dbReference type="NCBI Taxonomy" id="88211"/>
    <lineage>
        <taxon>Eukaryota</taxon>
        <taxon>Metazoa</taxon>
        <taxon>Ecdysozoa</taxon>
        <taxon>Arthropoda</taxon>
        <taxon>Crustacea</taxon>
        <taxon>Multicrustacea</taxon>
        <taxon>Malacostraca</taxon>
        <taxon>Eumalacostraca</taxon>
        <taxon>Eucarida</taxon>
        <taxon>Decapoda</taxon>
        <taxon>Pleocyemata</taxon>
        <taxon>Anomura</taxon>
        <taxon>Galatheoidea</taxon>
        <taxon>Porcellanidae</taxon>
        <taxon>Petrolisthes</taxon>
    </lineage>
</organism>
<sequence>MYSSLIYSHARKEEEEKRSMDGPTYLLICREEDIESPTHSKASQHHTPNSPQQEITHLTHHSKTSQHHTYNSPQQNFPASHICHTTASHINSPQQDITTSHI</sequence>
<dbReference type="Proteomes" id="UP001286313">
    <property type="component" value="Unassembled WGS sequence"/>
</dbReference>
<accession>A0AAE1BJR5</accession>
<name>A0AAE1BJR5_PETCI</name>
<feature type="region of interest" description="Disordered" evidence="1">
    <location>
        <begin position="1"/>
        <end position="102"/>
    </location>
</feature>
<evidence type="ECO:0000256" key="1">
    <source>
        <dbReference type="SAM" id="MobiDB-lite"/>
    </source>
</evidence>
<evidence type="ECO:0000313" key="3">
    <source>
        <dbReference type="Proteomes" id="UP001286313"/>
    </source>
</evidence>
<dbReference type="EMBL" id="JAWQEG010007758">
    <property type="protein sequence ID" value="KAK3851733.1"/>
    <property type="molecule type" value="Genomic_DNA"/>
</dbReference>
<protein>
    <submittedName>
        <fullName evidence="2">Uncharacterized protein</fullName>
    </submittedName>
</protein>